<dbReference type="PaxDb" id="4113-PGSC0003DMT400045890"/>
<evidence type="ECO:0000256" key="1">
    <source>
        <dbReference type="SAM" id="MobiDB-lite"/>
    </source>
</evidence>
<dbReference type="EnsemblPlants" id="PGSC0003DMT400045890">
    <property type="protein sequence ID" value="PGSC0003DMT400045890"/>
    <property type="gene ID" value="PGSC0003DMG400017801"/>
</dbReference>
<dbReference type="Gramene" id="PGSC0003DMT400045890">
    <property type="protein sequence ID" value="PGSC0003DMT400045890"/>
    <property type="gene ID" value="PGSC0003DMG400017801"/>
</dbReference>
<dbReference type="HOGENOM" id="CLU_2214644_0_0_1"/>
<name>M1BIC3_SOLTU</name>
<dbReference type="Proteomes" id="UP000011115">
    <property type="component" value="Unassembled WGS sequence"/>
</dbReference>
<dbReference type="InParanoid" id="M1BIC3"/>
<evidence type="ECO:0000313" key="2">
    <source>
        <dbReference type="EnsemblPlants" id="PGSC0003DMT400045890"/>
    </source>
</evidence>
<sequence>MEFRWLVLLLSSSEKRATSGPADFTGGPHRKEDREEAPNWPPTTAGSRAASVGIANLSSEGRGRRRKRNDGERGRRKTRGPRRLGSIGGSSGCCGSCWFSDHLPVGV</sequence>
<organism evidence="2 3">
    <name type="scientific">Solanum tuberosum</name>
    <name type="common">Potato</name>
    <dbReference type="NCBI Taxonomy" id="4113"/>
    <lineage>
        <taxon>Eukaryota</taxon>
        <taxon>Viridiplantae</taxon>
        <taxon>Streptophyta</taxon>
        <taxon>Embryophyta</taxon>
        <taxon>Tracheophyta</taxon>
        <taxon>Spermatophyta</taxon>
        <taxon>Magnoliopsida</taxon>
        <taxon>eudicotyledons</taxon>
        <taxon>Gunneridae</taxon>
        <taxon>Pentapetalae</taxon>
        <taxon>asterids</taxon>
        <taxon>lamiids</taxon>
        <taxon>Solanales</taxon>
        <taxon>Solanaceae</taxon>
        <taxon>Solanoideae</taxon>
        <taxon>Solaneae</taxon>
        <taxon>Solanum</taxon>
    </lineage>
</organism>
<keyword evidence="3" id="KW-1185">Reference proteome</keyword>
<feature type="region of interest" description="Disordered" evidence="1">
    <location>
        <begin position="15"/>
        <end position="92"/>
    </location>
</feature>
<proteinExistence type="predicted"/>
<feature type="compositionally biased region" description="Basic residues" evidence="1">
    <location>
        <begin position="63"/>
        <end position="82"/>
    </location>
</feature>
<protein>
    <submittedName>
        <fullName evidence="2">Uncharacterized protein</fullName>
    </submittedName>
</protein>
<reference evidence="2" key="2">
    <citation type="submission" date="2015-06" db="UniProtKB">
        <authorList>
            <consortium name="EnsemblPlants"/>
        </authorList>
    </citation>
    <scope>IDENTIFICATION</scope>
    <source>
        <strain evidence="2">DM1-3 516 R44</strain>
    </source>
</reference>
<dbReference type="OrthoDB" id="1327222at2759"/>
<reference evidence="3" key="1">
    <citation type="journal article" date="2011" name="Nature">
        <title>Genome sequence and analysis of the tuber crop potato.</title>
        <authorList>
            <consortium name="The Potato Genome Sequencing Consortium"/>
        </authorList>
    </citation>
    <scope>NUCLEOTIDE SEQUENCE [LARGE SCALE GENOMIC DNA]</scope>
    <source>
        <strain evidence="3">cv. DM1-3 516 R44</strain>
    </source>
</reference>
<accession>M1BIC3</accession>
<dbReference type="AlphaFoldDB" id="M1BIC3"/>
<evidence type="ECO:0000313" key="3">
    <source>
        <dbReference type="Proteomes" id="UP000011115"/>
    </source>
</evidence>